<proteinExistence type="predicted"/>
<dbReference type="VEuPathDB" id="VectorBase:CPIJ002526"/>
<dbReference type="GO" id="GO:0000502">
    <property type="term" value="C:proteasome complex"/>
    <property type="evidence" value="ECO:0007669"/>
    <property type="project" value="UniProtKB-KW"/>
</dbReference>
<evidence type="ECO:0000313" key="3">
    <source>
        <dbReference type="Proteomes" id="UP000002320"/>
    </source>
</evidence>
<dbReference type="Proteomes" id="UP000002320">
    <property type="component" value="Unassembled WGS sequence"/>
</dbReference>
<name>B0W661_CULQU</name>
<evidence type="ECO:0000313" key="2">
    <source>
        <dbReference type="EnsemblMetazoa" id="CPIJ002526-PA"/>
    </source>
</evidence>
<sequence>MTESLGRSNLKATKRIIEEVEANNLAEPKSPVNQADWWPTRKYYAILIRGWVGVDENLRQGLTTQLITARQQQAALAANKHGIRSEESQVQAEANSIIRQTRWHKGIDRLREEKAKLELTGRVALQLADSRRSSAASQQADTAKRPFDGNLNLKTERFSVEKRITCC</sequence>
<gene>
    <name evidence="2" type="primary">6033793</name>
    <name evidence="1" type="ORF">CpipJ_CPIJ002526</name>
</gene>
<keyword evidence="3" id="KW-1185">Reference proteome</keyword>
<reference evidence="1" key="1">
    <citation type="submission" date="2007-03" db="EMBL/GenBank/DDBJ databases">
        <title>Annotation of Culex pipiens quinquefasciatus.</title>
        <authorList>
            <consortium name="The Broad Institute Genome Sequencing Platform"/>
            <person name="Atkinson P.W."/>
            <person name="Hemingway J."/>
            <person name="Christensen B.M."/>
            <person name="Higgs S."/>
            <person name="Kodira C."/>
            <person name="Hannick L."/>
            <person name="Megy K."/>
            <person name="O'Leary S."/>
            <person name="Pearson M."/>
            <person name="Haas B.J."/>
            <person name="Mauceli E."/>
            <person name="Wortman J.R."/>
            <person name="Lee N.H."/>
            <person name="Guigo R."/>
            <person name="Stanke M."/>
            <person name="Alvarado L."/>
            <person name="Amedeo P."/>
            <person name="Antoine C.H."/>
            <person name="Arensburger P."/>
            <person name="Bidwell S.L."/>
            <person name="Crawford M."/>
            <person name="Camaro F."/>
            <person name="Devon K."/>
            <person name="Engels R."/>
            <person name="Hammond M."/>
            <person name="Howarth C."/>
            <person name="Koehrsen M."/>
            <person name="Lawson D."/>
            <person name="Montgomery P."/>
            <person name="Nene V."/>
            <person name="Nusbaum C."/>
            <person name="Puiu D."/>
            <person name="Romero-Severson J."/>
            <person name="Severson D.W."/>
            <person name="Shumway M."/>
            <person name="Sisk P."/>
            <person name="Stolte C."/>
            <person name="Zeng Q."/>
            <person name="Eisenstadt E."/>
            <person name="Fraser-Liggett C."/>
            <person name="Strausberg R."/>
            <person name="Galagan J."/>
            <person name="Birren B."/>
            <person name="Collins F.H."/>
        </authorList>
    </citation>
    <scope>NUCLEOTIDE SEQUENCE [LARGE SCALE GENOMIC DNA]</scope>
    <source>
        <strain evidence="1">JHB</strain>
    </source>
</reference>
<accession>B0W661</accession>
<dbReference type="KEGG" id="cqu:CpipJ_CPIJ002526"/>
<evidence type="ECO:0000313" key="1">
    <source>
        <dbReference type="EMBL" id="EDS36408.1"/>
    </source>
</evidence>
<dbReference type="EMBL" id="DS231847">
    <property type="protein sequence ID" value="EDS36408.1"/>
    <property type="molecule type" value="Genomic_DNA"/>
</dbReference>
<protein>
    <submittedName>
        <fullName evidence="1 2">Proteasome subunit alpha type</fullName>
    </submittedName>
</protein>
<organism>
    <name type="scientific">Culex quinquefasciatus</name>
    <name type="common">Southern house mosquito</name>
    <name type="synonym">Culex pungens</name>
    <dbReference type="NCBI Taxonomy" id="7176"/>
    <lineage>
        <taxon>Eukaryota</taxon>
        <taxon>Metazoa</taxon>
        <taxon>Ecdysozoa</taxon>
        <taxon>Arthropoda</taxon>
        <taxon>Hexapoda</taxon>
        <taxon>Insecta</taxon>
        <taxon>Pterygota</taxon>
        <taxon>Neoptera</taxon>
        <taxon>Endopterygota</taxon>
        <taxon>Diptera</taxon>
        <taxon>Nematocera</taxon>
        <taxon>Culicoidea</taxon>
        <taxon>Culicidae</taxon>
        <taxon>Culicinae</taxon>
        <taxon>Culicini</taxon>
        <taxon>Culex</taxon>
        <taxon>Culex</taxon>
    </lineage>
</organism>
<dbReference type="EnsemblMetazoa" id="CPIJ002526-RA">
    <property type="protein sequence ID" value="CPIJ002526-PA"/>
    <property type="gene ID" value="CPIJ002526"/>
</dbReference>
<dbReference type="InParanoid" id="B0W661"/>
<reference evidence="2" key="2">
    <citation type="submission" date="2020-05" db="UniProtKB">
        <authorList>
            <consortium name="EnsemblMetazoa"/>
        </authorList>
    </citation>
    <scope>IDENTIFICATION</scope>
    <source>
        <strain evidence="2">JHB</strain>
    </source>
</reference>
<dbReference type="AlphaFoldDB" id="B0W661"/>
<keyword evidence="1" id="KW-0647">Proteasome</keyword>
<dbReference type="HOGENOM" id="CLU_1596154_0_0_1"/>